<dbReference type="InterPro" id="IPR010987">
    <property type="entry name" value="Glutathione-S-Trfase_C-like"/>
</dbReference>
<evidence type="ECO:0000256" key="2">
    <source>
        <dbReference type="ARBA" id="ARBA00022679"/>
    </source>
</evidence>
<dbReference type="Pfam" id="PF14497">
    <property type="entry name" value="GST_C_3"/>
    <property type="match status" value="1"/>
</dbReference>
<sequence length="198" mass="22920">MKYRLLYFDDRGRGEPIRLLFHMSGETFEDVRIAHEDWPEFRSKTPLGQLPVLECDGKQLIQTKAICRYLAKSFRLAGRNMADAAACDVVVDIVLDLYDQCEHVIMTESDQRKKNEHWREVYAACGKETLGRLDAILRRGTGYFVGNDITWADIVVFALVSNIKDNFKNMLQSHQQLLTFLSRMKDNSKIKSYYESIA</sequence>
<feature type="domain" description="GST N-terminal" evidence="4">
    <location>
        <begin position="1"/>
        <end position="78"/>
    </location>
</feature>
<dbReference type="InterPro" id="IPR050213">
    <property type="entry name" value="GST_superfamily"/>
</dbReference>
<dbReference type="AlphaFoldDB" id="A0A914V039"/>
<dbReference type="SFLD" id="SFLDG01205">
    <property type="entry name" value="AMPS.1"/>
    <property type="match status" value="1"/>
</dbReference>
<dbReference type="InterPro" id="IPR036249">
    <property type="entry name" value="Thioredoxin-like_sf"/>
</dbReference>
<evidence type="ECO:0000256" key="3">
    <source>
        <dbReference type="ARBA" id="ARBA00047960"/>
    </source>
</evidence>
<comment type="catalytic activity">
    <reaction evidence="3">
        <text>RX + glutathione = an S-substituted glutathione + a halide anion + H(+)</text>
        <dbReference type="Rhea" id="RHEA:16437"/>
        <dbReference type="ChEBI" id="CHEBI:15378"/>
        <dbReference type="ChEBI" id="CHEBI:16042"/>
        <dbReference type="ChEBI" id="CHEBI:17792"/>
        <dbReference type="ChEBI" id="CHEBI:57925"/>
        <dbReference type="ChEBI" id="CHEBI:90779"/>
        <dbReference type="EC" id="2.5.1.18"/>
    </reaction>
</comment>
<proteinExistence type="predicted"/>
<dbReference type="EC" id="2.5.1.18" evidence="1"/>
<dbReference type="WBParaSite" id="PSAMB.scaffold1351size32640.g12660.t1">
    <property type="protein sequence ID" value="PSAMB.scaffold1351size32640.g12660.t1"/>
    <property type="gene ID" value="PSAMB.scaffold1351size32640.g12660"/>
</dbReference>
<keyword evidence="2" id="KW-0808">Transferase</keyword>
<dbReference type="GO" id="GO:0004364">
    <property type="term" value="F:glutathione transferase activity"/>
    <property type="evidence" value="ECO:0007669"/>
    <property type="project" value="UniProtKB-EC"/>
</dbReference>
<organism evidence="6 7">
    <name type="scientific">Plectus sambesii</name>
    <dbReference type="NCBI Taxonomy" id="2011161"/>
    <lineage>
        <taxon>Eukaryota</taxon>
        <taxon>Metazoa</taxon>
        <taxon>Ecdysozoa</taxon>
        <taxon>Nematoda</taxon>
        <taxon>Chromadorea</taxon>
        <taxon>Plectida</taxon>
        <taxon>Plectina</taxon>
        <taxon>Plectoidea</taxon>
        <taxon>Plectidae</taxon>
        <taxon>Plectus</taxon>
    </lineage>
</organism>
<dbReference type="GO" id="GO:0004602">
    <property type="term" value="F:glutathione peroxidase activity"/>
    <property type="evidence" value="ECO:0007669"/>
    <property type="project" value="UniProtKB-ARBA"/>
</dbReference>
<dbReference type="Gene3D" id="3.40.30.10">
    <property type="entry name" value="Glutaredoxin"/>
    <property type="match status" value="1"/>
</dbReference>
<dbReference type="GO" id="GO:0006749">
    <property type="term" value="P:glutathione metabolic process"/>
    <property type="evidence" value="ECO:0007669"/>
    <property type="project" value="TreeGrafter"/>
</dbReference>
<dbReference type="PROSITE" id="PS50405">
    <property type="entry name" value="GST_CTER"/>
    <property type="match status" value="1"/>
</dbReference>
<evidence type="ECO:0000313" key="6">
    <source>
        <dbReference type="Proteomes" id="UP000887566"/>
    </source>
</evidence>
<evidence type="ECO:0000259" key="4">
    <source>
        <dbReference type="PROSITE" id="PS50404"/>
    </source>
</evidence>
<protein>
    <recommendedName>
        <fullName evidence="1">glutathione transferase</fullName>
        <ecNumber evidence="1">2.5.1.18</ecNumber>
    </recommendedName>
</protein>
<dbReference type="PROSITE" id="PS50404">
    <property type="entry name" value="GST_NTER"/>
    <property type="match status" value="1"/>
</dbReference>
<keyword evidence="6" id="KW-1185">Reference proteome</keyword>
<evidence type="ECO:0000256" key="1">
    <source>
        <dbReference type="ARBA" id="ARBA00012452"/>
    </source>
</evidence>
<dbReference type="Gene3D" id="1.20.1050.10">
    <property type="match status" value="1"/>
</dbReference>
<evidence type="ECO:0000313" key="7">
    <source>
        <dbReference type="WBParaSite" id="PSAMB.scaffold1351size32640.g12660.t1"/>
    </source>
</evidence>
<dbReference type="FunFam" id="3.40.30.10:FF:000035">
    <property type="entry name" value="hematopoietic prostaglandin D synthase"/>
    <property type="match status" value="1"/>
</dbReference>
<reference evidence="7" key="1">
    <citation type="submission" date="2022-11" db="UniProtKB">
        <authorList>
            <consortium name="WormBaseParasite"/>
        </authorList>
    </citation>
    <scope>IDENTIFICATION</scope>
</reference>
<dbReference type="SFLD" id="SFLDS00019">
    <property type="entry name" value="Glutathione_Transferase_(cytos"/>
    <property type="match status" value="1"/>
</dbReference>
<dbReference type="FunFam" id="1.20.1050.10:FF:000030">
    <property type="entry name" value="Glutathione S-transferase S1"/>
    <property type="match status" value="1"/>
</dbReference>
<dbReference type="PANTHER" id="PTHR11571:SF150">
    <property type="entry name" value="GLUTATHIONE S-TRANSFERASE"/>
    <property type="match status" value="1"/>
</dbReference>
<dbReference type="SUPFAM" id="SSF47616">
    <property type="entry name" value="GST C-terminal domain-like"/>
    <property type="match status" value="1"/>
</dbReference>
<dbReference type="SFLD" id="SFLDG00363">
    <property type="entry name" value="AMPS_(cytGST):_Alpha-__Mu-__Pi"/>
    <property type="match status" value="1"/>
</dbReference>
<dbReference type="SUPFAM" id="SSF52833">
    <property type="entry name" value="Thioredoxin-like"/>
    <property type="match status" value="1"/>
</dbReference>
<dbReference type="InterPro" id="IPR036282">
    <property type="entry name" value="Glutathione-S-Trfase_C_sf"/>
</dbReference>
<name>A0A914V039_9BILA</name>
<dbReference type="Pfam" id="PF02798">
    <property type="entry name" value="GST_N"/>
    <property type="match status" value="1"/>
</dbReference>
<accession>A0A914V039</accession>
<evidence type="ECO:0000259" key="5">
    <source>
        <dbReference type="PROSITE" id="PS50405"/>
    </source>
</evidence>
<dbReference type="CDD" id="cd03039">
    <property type="entry name" value="GST_N_Sigma_like"/>
    <property type="match status" value="1"/>
</dbReference>
<dbReference type="InterPro" id="IPR004046">
    <property type="entry name" value="GST_C"/>
</dbReference>
<feature type="domain" description="GST C-terminal" evidence="5">
    <location>
        <begin position="80"/>
        <end position="198"/>
    </location>
</feature>
<dbReference type="Proteomes" id="UP000887566">
    <property type="component" value="Unplaced"/>
</dbReference>
<dbReference type="InterPro" id="IPR004045">
    <property type="entry name" value="Glutathione_S-Trfase_N"/>
</dbReference>
<dbReference type="PANTHER" id="PTHR11571">
    <property type="entry name" value="GLUTATHIONE S-TRANSFERASE"/>
    <property type="match status" value="1"/>
</dbReference>
<dbReference type="InterPro" id="IPR040079">
    <property type="entry name" value="Glutathione_S-Trfase"/>
</dbReference>